<sequence length="257" mass="28955">MVQHHAKSPCKRSPGRPRSHYFRVWRNSLTLLSWFVNENCSQWRMQKDPSKFLLTNIISGSSKRDISCVHVWPDMTATLVSDWFGARFDDLHPLLQALHRGGGTLRGPVEVVFEPGLRGAIGRLLARRFRIPLIGGRHALVVTISHQTDGLHWERRFADGGTITSIFAPVGRLPDGHWIERTGHLTMLLTVDTDGGGWHWRPLAYRLFGLRVPVAMLPRVRAGKWIEDGNYRFSVTVGVPLLGKVLSYSGLLRIASA</sequence>
<comment type="caution">
    <text evidence="2">The sequence shown here is derived from an EMBL/GenBank/DDBJ whole genome shotgun (WGS) entry which is preliminary data.</text>
</comment>
<dbReference type="Pfam" id="PF13761">
    <property type="entry name" value="DUF4166"/>
    <property type="match status" value="1"/>
</dbReference>
<evidence type="ECO:0000313" key="3">
    <source>
        <dbReference type="Proteomes" id="UP000241421"/>
    </source>
</evidence>
<dbReference type="InterPro" id="IPR025311">
    <property type="entry name" value="DUF4166"/>
</dbReference>
<evidence type="ECO:0000259" key="1">
    <source>
        <dbReference type="Pfam" id="PF13761"/>
    </source>
</evidence>
<dbReference type="AlphaFoldDB" id="A0A2U2HII1"/>
<name>A0A2U2HII1_9BURK</name>
<protein>
    <submittedName>
        <fullName evidence="2">DUF4166 domain-containing protein</fullName>
    </submittedName>
</protein>
<gene>
    <name evidence="2" type="ORF">C7C56_016560</name>
</gene>
<proteinExistence type="predicted"/>
<dbReference type="Proteomes" id="UP000241421">
    <property type="component" value="Unassembled WGS sequence"/>
</dbReference>
<evidence type="ECO:0000313" key="2">
    <source>
        <dbReference type="EMBL" id="PWF46127.1"/>
    </source>
</evidence>
<feature type="domain" description="DUF4166" evidence="1">
    <location>
        <begin position="91"/>
        <end position="251"/>
    </location>
</feature>
<dbReference type="EMBL" id="PXWF02000245">
    <property type="protein sequence ID" value="PWF46127.1"/>
    <property type="molecule type" value="Genomic_DNA"/>
</dbReference>
<accession>A0A2U2HII1</accession>
<organism evidence="2 3">
    <name type="scientific">Massilia glaciei</name>
    <dbReference type="NCBI Taxonomy" id="1524097"/>
    <lineage>
        <taxon>Bacteria</taxon>
        <taxon>Pseudomonadati</taxon>
        <taxon>Pseudomonadota</taxon>
        <taxon>Betaproteobacteria</taxon>
        <taxon>Burkholderiales</taxon>
        <taxon>Oxalobacteraceae</taxon>
        <taxon>Telluria group</taxon>
        <taxon>Massilia</taxon>
    </lineage>
</organism>
<reference evidence="2 3" key="1">
    <citation type="submission" date="2018-04" db="EMBL/GenBank/DDBJ databases">
        <title>Massilia violaceinigra sp. nov., a novel purple-pigmented bacterium isolated from Tianshan glacier, Xinjiang, China.</title>
        <authorList>
            <person name="Wang H."/>
        </authorList>
    </citation>
    <scope>NUCLEOTIDE SEQUENCE [LARGE SCALE GENOMIC DNA]</scope>
    <source>
        <strain evidence="2 3">B448-2</strain>
    </source>
</reference>
<keyword evidence="3" id="KW-1185">Reference proteome</keyword>
<dbReference type="OrthoDB" id="9154479at2"/>